<accession>A0A369QH20</accession>
<dbReference type="PANTHER" id="PTHR35535">
    <property type="entry name" value="HEAT SHOCK PROTEIN HSLJ"/>
    <property type="match status" value="1"/>
</dbReference>
<feature type="domain" description="DUF306" evidence="1">
    <location>
        <begin position="33"/>
        <end position="134"/>
    </location>
</feature>
<dbReference type="PROSITE" id="PS51257">
    <property type="entry name" value="PROKAR_LIPOPROTEIN"/>
    <property type="match status" value="1"/>
</dbReference>
<dbReference type="OrthoDB" id="5348860at2"/>
<organism evidence="2 3">
    <name type="scientific">Adhaeribacter pallidiroseus</name>
    <dbReference type="NCBI Taxonomy" id="2072847"/>
    <lineage>
        <taxon>Bacteria</taxon>
        <taxon>Pseudomonadati</taxon>
        <taxon>Bacteroidota</taxon>
        <taxon>Cytophagia</taxon>
        <taxon>Cytophagales</taxon>
        <taxon>Hymenobacteraceae</taxon>
        <taxon>Adhaeribacter</taxon>
    </lineage>
</organism>
<evidence type="ECO:0000313" key="3">
    <source>
        <dbReference type="Proteomes" id="UP000253919"/>
    </source>
</evidence>
<evidence type="ECO:0000259" key="1">
    <source>
        <dbReference type="Pfam" id="PF03724"/>
    </source>
</evidence>
<dbReference type="InterPro" id="IPR005184">
    <property type="entry name" value="DUF306_Meta_HslJ"/>
</dbReference>
<proteinExistence type="predicted"/>
<dbReference type="PANTHER" id="PTHR35535:SF1">
    <property type="entry name" value="HEAT SHOCK PROTEIN HSLJ"/>
    <property type="match status" value="1"/>
</dbReference>
<dbReference type="EMBL" id="QASA01000001">
    <property type="protein sequence ID" value="RDC61578.1"/>
    <property type="molecule type" value="Genomic_DNA"/>
</dbReference>
<keyword evidence="3" id="KW-1185">Reference proteome</keyword>
<name>A0A369QH20_9BACT</name>
<dbReference type="Proteomes" id="UP000253919">
    <property type="component" value="Unassembled WGS sequence"/>
</dbReference>
<gene>
    <name evidence="2" type="ORF">AHMF7616_00157</name>
</gene>
<comment type="caution">
    <text evidence="2">The sequence shown here is derived from an EMBL/GenBank/DDBJ whole genome shotgun (WGS) entry which is preliminary data.</text>
</comment>
<reference evidence="2 3" key="1">
    <citation type="submission" date="2018-04" db="EMBL/GenBank/DDBJ databases">
        <title>Adhaeribacter sp. HMF7616 genome sequencing and assembly.</title>
        <authorList>
            <person name="Kang H."/>
            <person name="Kang J."/>
            <person name="Cha I."/>
            <person name="Kim H."/>
            <person name="Joh K."/>
        </authorList>
    </citation>
    <scope>NUCLEOTIDE SEQUENCE [LARGE SCALE GENOMIC DNA]</scope>
    <source>
        <strain evidence="2 3">HMF7616</strain>
    </source>
</reference>
<dbReference type="Gene3D" id="2.40.128.270">
    <property type="match status" value="1"/>
</dbReference>
<dbReference type="AlphaFoldDB" id="A0A369QH20"/>
<protein>
    <recommendedName>
        <fullName evidence="1">DUF306 domain-containing protein</fullName>
    </recommendedName>
</protein>
<dbReference type="RefSeq" id="WP_115371153.1">
    <property type="nucleotide sequence ID" value="NZ_QASA01000001.1"/>
</dbReference>
<dbReference type="InterPro" id="IPR038670">
    <property type="entry name" value="HslJ-like_sf"/>
</dbReference>
<evidence type="ECO:0000313" key="2">
    <source>
        <dbReference type="EMBL" id="RDC61578.1"/>
    </source>
</evidence>
<dbReference type="Pfam" id="PF03724">
    <property type="entry name" value="META"/>
    <property type="match status" value="1"/>
</dbReference>
<dbReference type="InterPro" id="IPR053147">
    <property type="entry name" value="Hsp_HslJ-like"/>
</dbReference>
<sequence length="144" mass="16118">MKVILVPIALLTVISALVSCSVNNKRTYLSNISLESGKWVLINLNGQEIIKQNTERPIYLEFNVTDQKVVGFAGCNRLFGAYVMEGSSIVFSRVGSTKLMCPDAEIENTFVTSLQLINRYQIEGEKLLLYNHTNLVATMRLLTD</sequence>